<dbReference type="PIRSF" id="PIRSF004869">
    <property type="entry name" value="PflX_prd"/>
    <property type="match status" value="1"/>
</dbReference>
<keyword evidence="8" id="KW-1185">Reference proteome</keyword>
<dbReference type="InterPro" id="IPR040085">
    <property type="entry name" value="MJ0674-like"/>
</dbReference>
<keyword evidence="1 5" id="KW-0949">S-adenosyl-L-methionine</keyword>
<dbReference type="EMBL" id="CP008796">
    <property type="protein sequence ID" value="AIH04032.1"/>
    <property type="molecule type" value="Genomic_DNA"/>
</dbReference>
<feature type="domain" description="Radical SAM core" evidence="6">
    <location>
        <begin position="79"/>
        <end position="212"/>
    </location>
</feature>
<dbReference type="InterPro" id="IPR058240">
    <property type="entry name" value="rSAM_sf"/>
</dbReference>
<dbReference type="PANTHER" id="PTHR43075">
    <property type="entry name" value="FORMATE LYASE ACTIVATING ENZYME, PUTATIVE (AFU_ORTHOLOGUE AFUA_2G15630)-RELATED"/>
    <property type="match status" value="1"/>
</dbReference>
<dbReference type="InterPro" id="IPR013785">
    <property type="entry name" value="Aldolase_TIM"/>
</dbReference>
<dbReference type="STRING" id="289377.HL41_04180"/>
<gene>
    <name evidence="7" type="ORF">HL41_04180</name>
</gene>
<feature type="binding site" evidence="5">
    <location>
        <position position="91"/>
    </location>
    <ligand>
        <name>[4Fe-4S] cluster</name>
        <dbReference type="ChEBI" id="CHEBI:49883"/>
        <note>4Fe-4S-S-AdoMet</note>
    </ligand>
</feature>
<dbReference type="eggNOG" id="COG1313">
    <property type="taxonomic scope" value="Bacteria"/>
</dbReference>
<evidence type="ECO:0000256" key="4">
    <source>
        <dbReference type="ARBA" id="ARBA00023014"/>
    </source>
</evidence>
<evidence type="ECO:0000313" key="7">
    <source>
        <dbReference type="EMBL" id="AIH04032.1"/>
    </source>
</evidence>
<keyword evidence="3 5" id="KW-0408">Iron</keyword>
<comment type="cofactor">
    <cofactor evidence="5">
        <name>[4Fe-4S] cluster</name>
        <dbReference type="ChEBI" id="CHEBI:49883"/>
    </cofactor>
    <text evidence="5">Binds 1 [4Fe-4S] cluster. The cluster is coordinated with 3 cysteines and an exchangeable S-adenosyl-L-methionine.</text>
</comment>
<dbReference type="SUPFAM" id="SSF102114">
    <property type="entry name" value="Radical SAM enzymes"/>
    <property type="match status" value="1"/>
</dbReference>
<dbReference type="PaxDb" id="289377-HL41_04180"/>
<protein>
    <submittedName>
        <fullName evidence="7">Radical SAM protein</fullName>
    </submittedName>
</protein>
<reference evidence="7 8" key="1">
    <citation type="journal article" date="2015" name="Genome Announc.">
        <title>Genome Sequence of a Sulfate-Reducing Thermophilic Bacterium, Thermodesulfobacterium commune DSM 2178T (Phylum Thermodesulfobacteria).</title>
        <authorList>
            <person name="Bhatnagar S."/>
            <person name="Badger J.H."/>
            <person name="Madupu R."/>
            <person name="Khouri H.M."/>
            <person name="O'Connor E.M."/>
            <person name="Robb F.T."/>
            <person name="Ward N.L."/>
            <person name="Eisen J.A."/>
        </authorList>
    </citation>
    <scope>NUCLEOTIDE SEQUENCE [LARGE SCALE GENOMIC DNA]</scope>
    <source>
        <strain evidence="7 8">DSM 2178</strain>
    </source>
</reference>
<evidence type="ECO:0000256" key="1">
    <source>
        <dbReference type="ARBA" id="ARBA00022691"/>
    </source>
</evidence>
<dbReference type="KEGG" id="tcm:HL41_04180"/>
<evidence type="ECO:0000256" key="3">
    <source>
        <dbReference type="ARBA" id="ARBA00023004"/>
    </source>
</evidence>
<dbReference type="InterPro" id="IPR007197">
    <property type="entry name" value="rSAM"/>
</dbReference>
<accession>A0A075WZD6</accession>
<evidence type="ECO:0000256" key="2">
    <source>
        <dbReference type="ARBA" id="ARBA00022723"/>
    </source>
</evidence>
<dbReference type="Pfam" id="PF04055">
    <property type="entry name" value="Radical_SAM"/>
    <property type="match status" value="1"/>
</dbReference>
<evidence type="ECO:0000259" key="6">
    <source>
        <dbReference type="Pfam" id="PF04055"/>
    </source>
</evidence>
<dbReference type="RefSeq" id="WP_038060942.1">
    <property type="nucleotide sequence ID" value="NZ_CP008796.1"/>
</dbReference>
<dbReference type="GO" id="GO:0051536">
    <property type="term" value="F:iron-sulfur cluster binding"/>
    <property type="evidence" value="ECO:0007669"/>
    <property type="project" value="UniProtKB-KW"/>
</dbReference>
<dbReference type="AlphaFoldDB" id="A0A075WZD6"/>
<keyword evidence="4 5" id="KW-0411">Iron-sulfur</keyword>
<evidence type="ECO:0000313" key="8">
    <source>
        <dbReference type="Proteomes" id="UP000028481"/>
    </source>
</evidence>
<dbReference type="PANTHER" id="PTHR43075:SF1">
    <property type="entry name" value="FORMATE LYASE ACTIVATING ENZYME, PUTATIVE (AFU_ORTHOLOGUE AFUA_2G15630)-RELATED"/>
    <property type="match status" value="1"/>
</dbReference>
<feature type="binding site" evidence="5">
    <location>
        <position position="84"/>
    </location>
    <ligand>
        <name>[4Fe-4S] cluster</name>
        <dbReference type="ChEBI" id="CHEBI:49883"/>
        <note>4Fe-4S-S-AdoMet</note>
    </ligand>
</feature>
<sequence length="309" mass="35573">MSAYPSYLKLMETGEIDKRIEILYAKLESCDLCPNRCGVNRLKGERGFCKVLHKPMISSYGPHFGEERPLVGENGSGAIFFTYCNMACVYCQNWEISHLGEGDLLEVEDLARIMIILQVWGCHNINLVTPTHQVPFIVKAIKLAAEMGLRLPIVYNCGGYESLETLRLLEDIVDIYMPDIKYMDDKIALKLSKVKNYSSVVREAVKEMHRQVGDLVIEGGIAKRGLIVRHLVLPEDLSQTEEVIKFIAEEVSKDTYFNLMDQYRPCGDAWKYPPLDRKITQEEWKRALGWAKKYGLKRLDDRRARFWDL</sequence>
<organism evidence="7 8">
    <name type="scientific">Thermodesulfobacterium commune DSM 2178</name>
    <dbReference type="NCBI Taxonomy" id="289377"/>
    <lineage>
        <taxon>Bacteria</taxon>
        <taxon>Pseudomonadati</taxon>
        <taxon>Thermodesulfobacteriota</taxon>
        <taxon>Thermodesulfobacteria</taxon>
        <taxon>Thermodesulfobacteriales</taxon>
        <taxon>Thermodesulfobacteriaceae</taxon>
        <taxon>Thermodesulfobacterium</taxon>
    </lineage>
</organism>
<dbReference type="GO" id="GO:0046872">
    <property type="term" value="F:metal ion binding"/>
    <property type="evidence" value="ECO:0007669"/>
    <property type="project" value="UniProtKB-KW"/>
</dbReference>
<dbReference type="SFLD" id="SFLDS00029">
    <property type="entry name" value="Radical_SAM"/>
    <property type="match status" value="1"/>
</dbReference>
<proteinExistence type="predicted"/>
<feature type="binding site" evidence="5">
    <location>
        <position position="88"/>
    </location>
    <ligand>
        <name>[4Fe-4S] cluster</name>
        <dbReference type="ChEBI" id="CHEBI:49883"/>
        <note>4Fe-4S-S-AdoMet</note>
    </ligand>
</feature>
<dbReference type="OrthoDB" id="9782387at2"/>
<dbReference type="GO" id="GO:0003824">
    <property type="term" value="F:catalytic activity"/>
    <property type="evidence" value="ECO:0007669"/>
    <property type="project" value="InterPro"/>
</dbReference>
<dbReference type="InterPro" id="IPR016431">
    <property type="entry name" value="Pyrv-formate_lyase-activ_prd"/>
</dbReference>
<dbReference type="HOGENOM" id="CLU_062674_0_1_0"/>
<dbReference type="CDD" id="cd01335">
    <property type="entry name" value="Radical_SAM"/>
    <property type="match status" value="1"/>
</dbReference>
<dbReference type="SFLD" id="SFLDG01099">
    <property type="entry name" value="Uncharacterised_Radical_SAM_Su"/>
    <property type="match status" value="1"/>
</dbReference>
<dbReference type="Proteomes" id="UP000028481">
    <property type="component" value="Chromosome"/>
</dbReference>
<name>A0A075WZD6_9BACT</name>
<dbReference type="Gene3D" id="3.20.20.70">
    <property type="entry name" value="Aldolase class I"/>
    <property type="match status" value="1"/>
</dbReference>
<evidence type="ECO:0000256" key="5">
    <source>
        <dbReference type="PIRSR" id="PIRSR004869-50"/>
    </source>
</evidence>
<keyword evidence="2 5" id="KW-0479">Metal-binding</keyword>